<evidence type="ECO:0000256" key="6">
    <source>
        <dbReference type="ARBA" id="ARBA00022741"/>
    </source>
</evidence>
<reference evidence="14" key="1">
    <citation type="submission" date="2020-08" db="EMBL/GenBank/DDBJ databases">
        <title>Multicomponent nature underlies the extraordinary mechanical properties of spider dragline silk.</title>
        <authorList>
            <person name="Kono N."/>
            <person name="Nakamura H."/>
            <person name="Mori M."/>
            <person name="Yoshida Y."/>
            <person name="Ohtoshi R."/>
            <person name="Malay A.D."/>
            <person name="Moran D.A.P."/>
            <person name="Tomita M."/>
            <person name="Numata K."/>
            <person name="Arakawa K."/>
        </authorList>
    </citation>
    <scope>NUCLEOTIDE SEQUENCE</scope>
</reference>
<evidence type="ECO:0000256" key="8">
    <source>
        <dbReference type="ARBA" id="ARBA00022840"/>
    </source>
</evidence>
<gene>
    <name evidence="14" type="primary">SERCA</name>
    <name evidence="14" type="ORF">TNIN_320661</name>
</gene>
<dbReference type="AlphaFoldDB" id="A0A8X7CGY8"/>
<dbReference type="InterPro" id="IPR023298">
    <property type="entry name" value="ATPase_P-typ_TM_dom_sf"/>
</dbReference>
<dbReference type="FunFam" id="1.20.1110.10:FF:000065">
    <property type="entry name" value="Sarcoplasmic/endoplasmic reticulum calcium ATPase 1"/>
    <property type="match status" value="1"/>
</dbReference>
<evidence type="ECO:0000256" key="11">
    <source>
        <dbReference type="ARBA" id="ARBA00022989"/>
    </source>
</evidence>
<dbReference type="InterPro" id="IPR023214">
    <property type="entry name" value="HAD_sf"/>
</dbReference>
<keyword evidence="13" id="KW-0472">Membrane</keyword>
<keyword evidence="6" id="KW-0547">Nucleotide-binding</keyword>
<protein>
    <recommendedName>
        <fullName evidence="2">P-type Ca(2+) transporter</fullName>
        <ecNumber evidence="2">7.2.2.10</ecNumber>
    </recommendedName>
</protein>
<keyword evidence="9" id="KW-0460">Magnesium</keyword>
<keyword evidence="10" id="KW-1278">Translocase</keyword>
<dbReference type="SUPFAM" id="SSF56784">
    <property type="entry name" value="HAD-like"/>
    <property type="match status" value="1"/>
</dbReference>
<evidence type="ECO:0000256" key="2">
    <source>
        <dbReference type="ARBA" id="ARBA00012790"/>
    </source>
</evidence>
<keyword evidence="15" id="KW-1185">Reference proteome</keyword>
<dbReference type="EMBL" id="BMAV01015175">
    <property type="protein sequence ID" value="GFY64297.1"/>
    <property type="molecule type" value="Genomic_DNA"/>
</dbReference>
<keyword evidence="8" id="KW-0067">ATP-binding</keyword>
<dbReference type="InterPro" id="IPR023299">
    <property type="entry name" value="ATPase_P-typ_cyto_dom_N"/>
</dbReference>
<dbReference type="FunFam" id="3.40.50.1000:FF:000005">
    <property type="entry name" value="Calcium-transporting ATPase 1"/>
    <property type="match status" value="1"/>
</dbReference>
<keyword evidence="11" id="KW-1133">Transmembrane helix</keyword>
<organism evidence="14 15">
    <name type="scientific">Trichonephila inaurata madagascariensis</name>
    <dbReference type="NCBI Taxonomy" id="2747483"/>
    <lineage>
        <taxon>Eukaryota</taxon>
        <taxon>Metazoa</taxon>
        <taxon>Ecdysozoa</taxon>
        <taxon>Arthropoda</taxon>
        <taxon>Chelicerata</taxon>
        <taxon>Arachnida</taxon>
        <taxon>Araneae</taxon>
        <taxon>Araneomorphae</taxon>
        <taxon>Entelegynae</taxon>
        <taxon>Araneoidea</taxon>
        <taxon>Nephilidae</taxon>
        <taxon>Trichonephila</taxon>
        <taxon>Trichonephila inaurata</taxon>
    </lineage>
</organism>
<evidence type="ECO:0000256" key="10">
    <source>
        <dbReference type="ARBA" id="ARBA00022967"/>
    </source>
</evidence>
<proteinExistence type="predicted"/>
<dbReference type="Gene3D" id="3.40.50.1000">
    <property type="entry name" value="HAD superfamily/HAD-like"/>
    <property type="match status" value="1"/>
</dbReference>
<dbReference type="Gene3D" id="1.20.1110.10">
    <property type="entry name" value="Calcium-transporting ATPase, transmembrane domain"/>
    <property type="match status" value="1"/>
</dbReference>
<dbReference type="Proteomes" id="UP000886998">
    <property type="component" value="Unassembled WGS sequence"/>
</dbReference>
<dbReference type="PANTHER" id="PTHR42861">
    <property type="entry name" value="CALCIUM-TRANSPORTING ATPASE"/>
    <property type="match status" value="1"/>
</dbReference>
<evidence type="ECO:0000256" key="1">
    <source>
        <dbReference type="ARBA" id="ARBA00004127"/>
    </source>
</evidence>
<accession>A0A8X7CGY8</accession>
<dbReference type="GO" id="GO:0012505">
    <property type="term" value="C:endomembrane system"/>
    <property type="evidence" value="ECO:0007669"/>
    <property type="project" value="UniProtKB-SubCell"/>
</dbReference>
<evidence type="ECO:0000256" key="9">
    <source>
        <dbReference type="ARBA" id="ARBA00022842"/>
    </source>
</evidence>
<dbReference type="PRINTS" id="PR00119">
    <property type="entry name" value="CATATPASE"/>
</dbReference>
<dbReference type="EC" id="7.2.2.10" evidence="2"/>
<dbReference type="InterPro" id="IPR001757">
    <property type="entry name" value="P_typ_ATPase"/>
</dbReference>
<evidence type="ECO:0000256" key="12">
    <source>
        <dbReference type="ARBA" id="ARBA00023065"/>
    </source>
</evidence>
<evidence type="ECO:0000256" key="7">
    <source>
        <dbReference type="ARBA" id="ARBA00022837"/>
    </source>
</evidence>
<dbReference type="SUPFAM" id="SSF81665">
    <property type="entry name" value="Calcium ATPase, transmembrane domain M"/>
    <property type="match status" value="1"/>
</dbReference>
<evidence type="ECO:0000313" key="15">
    <source>
        <dbReference type="Proteomes" id="UP000886998"/>
    </source>
</evidence>
<keyword evidence="7" id="KW-0106">Calcium</keyword>
<evidence type="ECO:0000256" key="3">
    <source>
        <dbReference type="ARBA" id="ARBA00022448"/>
    </source>
</evidence>
<dbReference type="Gene3D" id="3.40.1110.10">
    <property type="entry name" value="Calcium-transporting ATPase, cytoplasmic domain N"/>
    <property type="match status" value="1"/>
</dbReference>
<comment type="caution">
    <text evidence="14">The sequence shown here is derived from an EMBL/GenBank/DDBJ whole genome shotgun (WGS) entry which is preliminary data.</text>
</comment>
<sequence>MDLADSTKFATYEMGMTFVGVVGMLDPPRKEVKDAICRCKAAGIRVIVITGDNKATAEAICRRIGVFEEDEDTSGLSFSGREFDELAPSEQKLAVSRARLFSRVEPAHKSKIIEFLQADGEISAMTGDGVNDAPALKKAEIGIAMGSGTAVAKSASEMVLADDNFSTIVAAVEEGRAIYNNMKQFIRYLISSNIGEVVSIFLTAALGLPEALIPVQLLWVNLVTDGFASRTTGFNHYDLERIAGGTRVERRWCPSYRDGCSSGTWLLEDMLEQQQ</sequence>
<evidence type="ECO:0000256" key="5">
    <source>
        <dbReference type="ARBA" id="ARBA00022692"/>
    </source>
</evidence>
<dbReference type="InterPro" id="IPR036412">
    <property type="entry name" value="HAD-like_sf"/>
</dbReference>
<evidence type="ECO:0000256" key="13">
    <source>
        <dbReference type="ARBA" id="ARBA00023136"/>
    </source>
</evidence>
<evidence type="ECO:0000256" key="4">
    <source>
        <dbReference type="ARBA" id="ARBA00022568"/>
    </source>
</evidence>
<dbReference type="NCBIfam" id="TIGR01494">
    <property type="entry name" value="ATPase_P-type"/>
    <property type="match status" value="1"/>
</dbReference>
<keyword evidence="12" id="KW-0406">Ion transport</keyword>
<dbReference type="GO" id="GO:0016887">
    <property type="term" value="F:ATP hydrolysis activity"/>
    <property type="evidence" value="ECO:0007669"/>
    <property type="project" value="InterPro"/>
</dbReference>
<dbReference type="GO" id="GO:0005524">
    <property type="term" value="F:ATP binding"/>
    <property type="evidence" value="ECO:0007669"/>
    <property type="project" value="UniProtKB-KW"/>
</dbReference>
<name>A0A8X7CGY8_9ARAC</name>
<dbReference type="GO" id="GO:0005388">
    <property type="term" value="F:P-type calcium transporter activity"/>
    <property type="evidence" value="ECO:0007669"/>
    <property type="project" value="UniProtKB-EC"/>
</dbReference>
<evidence type="ECO:0000313" key="14">
    <source>
        <dbReference type="EMBL" id="GFY64297.1"/>
    </source>
</evidence>
<dbReference type="GO" id="GO:0016020">
    <property type="term" value="C:membrane"/>
    <property type="evidence" value="ECO:0007669"/>
    <property type="project" value="InterPro"/>
</dbReference>
<keyword evidence="4" id="KW-0109">Calcium transport</keyword>
<keyword evidence="3" id="KW-0813">Transport</keyword>
<comment type="subcellular location">
    <subcellularLocation>
        <location evidence="1">Endomembrane system</location>
        <topology evidence="1">Multi-pass membrane protein</topology>
    </subcellularLocation>
</comment>
<dbReference type="Pfam" id="PF00702">
    <property type="entry name" value="Hydrolase"/>
    <property type="match status" value="1"/>
</dbReference>
<dbReference type="OrthoDB" id="3352408at2759"/>
<keyword evidence="5" id="KW-0812">Transmembrane</keyword>